<sequence length="68" mass="7842">MQKRVENSLYLNHYPSTSPFFQMNVKTKKYVHTNNEQLAYTAVLFLRLTAAALLYFDGQRRSAPDDAG</sequence>
<protein>
    <submittedName>
        <fullName evidence="3">Uncharacterized protein</fullName>
    </submittedName>
</protein>
<proteinExistence type="predicted"/>
<keyword evidence="1" id="KW-0472">Membrane</keyword>
<accession>A0A915II95</accession>
<keyword evidence="1" id="KW-0812">Transmembrane</keyword>
<organism evidence="2 3">
    <name type="scientific">Romanomermis culicivorax</name>
    <name type="common">Nematode worm</name>
    <dbReference type="NCBI Taxonomy" id="13658"/>
    <lineage>
        <taxon>Eukaryota</taxon>
        <taxon>Metazoa</taxon>
        <taxon>Ecdysozoa</taxon>
        <taxon>Nematoda</taxon>
        <taxon>Enoplea</taxon>
        <taxon>Dorylaimia</taxon>
        <taxon>Mermithida</taxon>
        <taxon>Mermithoidea</taxon>
        <taxon>Mermithidae</taxon>
        <taxon>Romanomermis</taxon>
    </lineage>
</organism>
<evidence type="ECO:0000256" key="1">
    <source>
        <dbReference type="SAM" id="Phobius"/>
    </source>
</evidence>
<keyword evidence="1" id="KW-1133">Transmembrane helix</keyword>
<reference evidence="3" key="1">
    <citation type="submission" date="2022-11" db="UniProtKB">
        <authorList>
            <consortium name="WormBaseParasite"/>
        </authorList>
    </citation>
    <scope>IDENTIFICATION</scope>
</reference>
<dbReference type="AlphaFoldDB" id="A0A915II95"/>
<keyword evidence="2" id="KW-1185">Reference proteome</keyword>
<evidence type="ECO:0000313" key="3">
    <source>
        <dbReference type="WBParaSite" id="nRc.2.0.1.t13897-RA"/>
    </source>
</evidence>
<name>A0A915II95_ROMCU</name>
<feature type="transmembrane region" description="Helical" evidence="1">
    <location>
        <begin position="38"/>
        <end position="56"/>
    </location>
</feature>
<evidence type="ECO:0000313" key="2">
    <source>
        <dbReference type="Proteomes" id="UP000887565"/>
    </source>
</evidence>
<dbReference type="Proteomes" id="UP000887565">
    <property type="component" value="Unplaced"/>
</dbReference>
<dbReference type="WBParaSite" id="nRc.2.0.1.t13897-RA">
    <property type="protein sequence ID" value="nRc.2.0.1.t13897-RA"/>
    <property type="gene ID" value="nRc.2.0.1.g13897"/>
</dbReference>